<evidence type="ECO:0000313" key="2">
    <source>
        <dbReference type="Proteomes" id="UP001234297"/>
    </source>
</evidence>
<reference evidence="1 2" key="1">
    <citation type="journal article" date="2022" name="Hortic Res">
        <title>A haplotype resolved chromosomal level avocado genome allows analysis of novel avocado genes.</title>
        <authorList>
            <person name="Nath O."/>
            <person name="Fletcher S.J."/>
            <person name="Hayward A."/>
            <person name="Shaw L.M."/>
            <person name="Masouleh A.K."/>
            <person name="Furtado A."/>
            <person name="Henry R.J."/>
            <person name="Mitter N."/>
        </authorList>
    </citation>
    <scope>NUCLEOTIDE SEQUENCE [LARGE SCALE GENOMIC DNA]</scope>
    <source>
        <strain evidence="2">cv. Hass</strain>
    </source>
</reference>
<proteinExistence type="predicted"/>
<organism evidence="1 2">
    <name type="scientific">Persea americana</name>
    <name type="common">Avocado</name>
    <dbReference type="NCBI Taxonomy" id="3435"/>
    <lineage>
        <taxon>Eukaryota</taxon>
        <taxon>Viridiplantae</taxon>
        <taxon>Streptophyta</taxon>
        <taxon>Embryophyta</taxon>
        <taxon>Tracheophyta</taxon>
        <taxon>Spermatophyta</taxon>
        <taxon>Magnoliopsida</taxon>
        <taxon>Magnoliidae</taxon>
        <taxon>Laurales</taxon>
        <taxon>Lauraceae</taxon>
        <taxon>Persea</taxon>
    </lineage>
</organism>
<keyword evidence="2" id="KW-1185">Reference proteome</keyword>
<accession>A0ACC2KDZ9</accession>
<name>A0ACC2KDZ9_PERAE</name>
<dbReference type="Proteomes" id="UP001234297">
    <property type="component" value="Chromosome 9"/>
</dbReference>
<comment type="caution">
    <text evidence="1">The sequence shown here is derived from an EMBL/GenBank/DDBJ whole genome shotgun (WGS) entry which is preliminary data.</text>
</comment>
<protein>
    <submittedName>
        <fullName evidence="1">Uncharacterized protein</fullName>
    </submittedName>
</protein>
<sequence>MSSNEVCLNGMCMRRSTVDAKLDAGDIHEAESSLREGLSLNYEEARALLGRLEYQRGNIHAALRVFDGIDLQAAVQRFQPQFSEKPTRKNRSRTDTLHSLSQHAACLVLEAIYLKAMCLSKLGRTTEAAKECKSVIDAVGKIFPQGIPDVLVDIKLQETVSKAVELLPELWKQAGCYQEAILAYRRALLSQWNLDSICCARIQKAFAVFLLYGGVEASAPSLASQVDGSFVPKNNLEEAILLLMILLRKSYLGKTEWDPEVMEHFTFAISSCGQTSVLARQFEEILPGIYPRCDRWNYLALCYSGAGQSKTALNLLRKTLNANERPNDPLALLLAAKICSEDCGLASEGVSYAQKAIANAEGEDEHLKGVGLRLLGVCLAKQAKGVSSDFERSVLQSEALKSLNEAIPFERHNPDPIFELGIAYAEHRNSNAALRCAKQFIDLTGGSLLKGWKLLALVLSAQQRYLEAEVVTDAALDETAKWEQGPLLRMKAKLKISQSLPMGAVETYQFLLALVQAQRKSFGSFKRMNQGAHDSVGEFEVWQGLATVYSSLSRWRDAGICLEKAKVLKQYSAATFHTEGVIHEARGKIQEALDAYCNALSLDLDHVHSKVSIGAMLWKMGPKSLPVARSFLSDALRLEPTNRLAWYYLGMVYKDDGRITDASDCFQAASMLEESDPIESYSSILENVETNDRLVCTV</sequence>
<dbReference type="EMBL" id="CM056817">
    <property type="protein sequence ID" value="KAJ8619355.1"/>
    <property type="molecule type" value="Genomic_DNA"/>
</dbReference>
<gene>
    <name evidence="1" type="ORF">MRB53_027884</name>
</gene>
<evidence type="ECO:0000313" key="1">
    <source>
        <dbReference type="EMBL" id="KAJ8619355.1"/>
    </source>
</evidence>